<evidence type="ECO:0000256" key="5">
    <source>
        <dbReference type="ARBA" id="ARBA00022840"/>
    </source>
</evidence>
<dbReference type="PANTHER" id="PTHR34185:SF1">
    <property type="entry name" value="DIADENYLATE CYCLASE"/>
    <property type="match status" value="1"/>
</dbReference>
<gene>
    <name evidence="8" type="ORF">VF00_C0002G0071</name>
</gene>
<evidence type="ECO:0000256" key="1">
    <source>
        <dbReference type="ARBA" id="ARBA00000877"/>
    </source>
</evidence>
<dbReference type="GO" id="GO:0005524">
    <property type="term" value="F:ATP binding"/>
    <property type="evidence" value="ECO:0007669"/>
    <property type="project" value="UniProtKB-KW"/>
</dbReference>
<keyword evidence="2" id="KW-0808">Transferase</keyword>
<keyword evidence="6" id="KW-0812">Transmembrane</keyword>
<dbReference type="InterPro" id="IPR003390">
    <property type="entry name" value="DNA_integrity_scan_DisA_N"/>
</dbReference>
<name>A0A0G1X700_UNCK3</name>
<dbReference type="Pfam" id="PF19293">
    <property type="entry name" value="CdaA_N"/>
    <property type="match status" value="1"/>
</dbReference>
<comment type="caution">
    <text evidence="8">The sequence shown here is derived from an EMBL/GenBank/DDBJ whole genome shotgun (WGS) entry which is preliminary data.</text>
</comment>
<evidence type="ECO:0000313" key="8">
    <source>
        <dbReference type="EMBL" id="KKW26746.1"/>
    </source>
</evidence>
<keyword evidence="3" id="KW-0548">Nucleotidyltransferase</keyword>
<comment type="catalytic activity">
    <reaction evidence="1">
        <text>2 ATP = 3',3'-c-di-AMP + 2 diphosphate</text>
        <dbReference type="Rhea" id="RHEA:35655"/>
        <dbReference type="ChEBI" id="CHEBI:30616"/>
        <dbReference type="ChEBI" id="CHEBI:33019"/>
        <dbReference type="ChEBI" id="CHEBI:71500"/>
        <dbReference type="EC" id="2.7.7.85"/>
    </reaction>
</comment>
<feature type="transmembrane region" description="Helical" evidence="6">
    <location>
        <begin position="83"/>
        <end position="105"/>
    </location>
</feature>
<evidence type="ECO:0000256" key="2">
    <source>
        <dbReference type="ARBA" id="ARBA00022679"/>
    </source>
</evidence>
<dbReference type="InterPro" id="IPR036888">
    <property type="entry name" value="DNA_integrity_DisA_N_sf"/>
</dbReference>
<dbReference type="AlphaFoldDB" id="A0A0G1X700"/>
<evidence type="ECO:0000256" key="3">
    <source>
        <dbReference type="ARBA" id="ARBA00022695"/>
    </source>
</evidence>
<feature type="transmembrane region" description="Helical" evidence="6">
    <location>
        <begin position="59"/>
        <end position="77"/>
    </location>
</feature>
<dbReference type="Proteomes" id="UP000034913">
    <property type="component" value="Unassembled WGS sequence"/>
</dbReference>
<dbReference type="InterPro" id="IPR045585">
    <property type="entry name" value="CdaA_N"/>
</dbReference>
<evidence type="ECO:0000256" key="6">
    <source>
        <dbReference type="SAM" id="Phobius"/>
    </source>
</evidence>
<keyword evidence="6" id="KW-0472">Membrane</keyword>
<dbReference type="Pfam" id="PF02457">
    <property type="entry name" value="DAC"/>
    <property type="match status" value="1"/>
</dbReference>
<evidence type="ECO:0000256" key="4">
    <source>
        <dbReference type="ARBA" id="ARBA00022741"/>
    </source>
</evidence>
<accession>A0A0G1X700</accession>
<dbReference type="Gene3D" id="3.40.1700.10">
    <property type="entry name" value="DNA integrity scanning protein, DisA, N-terminal domain"/>
    <property type="match status" value="1"/>
</dbReference>
<dbReference type="SUPFAM" id="SSF143597">
    <property type="entry name" value="YojJ-like"/>
    <property type="match status" value="1"/>
</dbReference>
<dbReference type="GO" id="GO:0004016">
    <property type="term" value="F:adenylate cyclase activity"/>
    <property type="evidence" value="ECO:0007669"/>
    <property type="project" value="TreeGrafter"/>
</dbReference>
<keyword evidence="6" id="KW-1133">Transmembrane helix</keyword>
<evidence type="ECO:0000313" key="9">
    <source>
        <dbReference type="Proteomes" id="UP000034913"/>
    </source>
</evidence>
<organism evidence="8 9">
    <name type="scientific">candidate division Kazan bacterium GW2011_GWB1_52_7</name>
    <dbReference type="NCBI Taxonomy" id="1620414"/>
    <lineage>
        <taxon>Bacteria</taxon>
        <taxon>Bacteria division Kazan-3B-28</taxon>
    </lineage>
</organism>
<dbReference type="InterPro" id="IPR050338">
    <property type="entry name" value="DisA"/>
</dbReference>
<dbReference type="PANTHER" id="PTHR34185">
    <property type="entry name" value="DIADENYLATE CYCLASE"/>
    <property type="match status" value="1"/>
</dbReference>
<sequence length="279" mass="30631">MNLWLKLIDQIQLSWDTAAGTAGLFWQSAAAQFTLWGLIDILLVFGLLWWLYRRLRRSDLIKIFPKILFLLLLALLARTLGLWALFIVTSSLTVVALLAIAALYAPEIKGVLETTGPKLPSFGDQPRASVGDVQTMIRAVAEAAAVLSRGHKPALFVIKKDKSLTRLIDNGTRMHSLVKSELLIDFFGNGSVLGRGAAVIEANRIVAAGSTLLQPRAKVLFSTTNPAVRKVAKDWGAVVVVVNKMVGDISLIHRDDVYKDLTPSELSKRLQTIFVYPSS</sequence>
<feature type="domain" description="DAC" evidence="7">
    <location>
        <begin position="105"/>
        <end position="263"/>
    </location>
</feature>
<dbReference type="EMBL" id="LCRB01000002">
    <property type="protein sequence ID" value="KKW26746.1"/>
    <property type="molecule type" value="Genomic_DNA"/>
</dbReference>
<dbReference type="PROSITE" id="PS51794">
    <property type="entry name" value="DAC"/>
    <property type="match status" value="1"/>
</dbReference>
<protein>
    <recommendedName>
        <fullName evidence="7">DAC domain-containing protein</fullName>
    </recommendedName>
</protein>
<dbReference type="GO" id="GO:0106408">
    <property type="term" value="F:diadenylate cyclase activity"/>
    <property type="evidence" value="ECO:0007669"/>
    <property type="project" value="UniProtKB-EC"/>
</dbReference>
<evidence type="ECO:0000259" key="7">
    <source>
        <dbReference type="PROSITE" id="PS51794"/>
    </source>
</evidence>
<proteinExistence type="predicted"/>
<feature type="transmembrane region" description="Helical" evidence="6">
    <location>
        <begin position="33"/>
        <end position="52"/>
    </location>
</feature>
<keyword evidence="5" id="KW-0067">ATP-binding</keyword>
<keyword evidence="4" id="KW-0547">Nucleotide-binding</keyword>
<reference evidence="8 9" key="1">
    <citation type="journal article" date="2015" name="Nature">
        <title>rRNA introns, odd ribosomes, and small enigmatic genomes across a large radiation of phyla.</title>
        <authorList>
            <person name="Brown C.T."/>
            <person name="Hug L.A."/>
            <person name="Thomas B.C."/>
            <person name="Sharon I."/>
            <person name="Castelle C.J."/>
            <person name="Singh A."/>
            <person name="Wilkins M.J."/>
            <person name="Williams K.H."/>
            <person name="Banfield J.F."/>
        </authorList>
    </citation>
    <scope>NUCLEOTIDE SEQUENCE [LARGE SCALE GENOMIC DNA]</scope>
</reference>